<evidence type="ECO:0000313" key="16">
    <source>
        <dbReference type="EMBL" id="CAH2014026.1"/>
    </source>
</evidence>
<evidence type="ECO:0000256" key="1">
    <source>
        <dbReference type="ARBA" id="ARBA00004286"/>
    </source>
</evidence>
<dbReference type="Gene3D" id="1.10.510.10">
    <property type="entry name" value="Transferase(Phosphotransferase) domain 1"/>
    <property type="match status" value="1"/>
</dbReference>
<accession>A0A9P0MKS0</accession>
<protein>
    <recommendedName>
        <fullName evidence="3">non-specific serine/threonine protein kinase</fullName>
        <ecNumber evidence="3">2.7.11.1</ecNumber>
    </recommendedName>
</protein>
<evidence type="ECO:0000259" key="15">
    <source>
        <dbReference type="PROSITE" id="PS50011"/>
    </source>
</evidence>
<evidence type="ECO:0000256" key="13">
    <source>
        <dbReference type="PROSITE-ProRule" id="PRU10141"/>
    </source>
</evidence>
<evidence type="ECO:0000313" key="17">
    <source>
        <dbReference type="Proteomes" id="UP001152888"/>
    </source>
</evidence>
<dbReference type="Proteomes" id="UP001152888">
    <property type="component" value="Unassembled WGS sequence"/>
</dbReference>
<evidence type="ECO:0000256" key="14">
    <source>
        <dbReference type="SAM" id="MobiDB-lite"/>
    </source>
</evidence>
<dbReference type="OrthoDB" id="21018at2759"/>
<evidence type="ECO:0000256" key="12">
    <source>
        <dbReference type="ARBA" id="ARBA00048679"/>
    </source>
</evidence>
<dbReference type="GO" id="GO:0005524">
    <property type="term" value="F:ATP binding"/>
    <property type="evidence" value="ECO:0007669"/>
    <property type="project" value="UniProtKB-UniRule"/>
</dbReference>
<dbReference type="Gene3D" id="3.30.200.20">
    <property type="entry name" value="Phosphorylase Kinase, domain 1"/>
    <property type="match status" value="1"/>
</dbReference>
<feature type="compositionally biased region" description="Low complexity" evidence="14">
    <location>
        <begin position="658"/>
        <end position="670"/>
    </location>
</feature>
<keyword evidence="7" id="KW-0808">Transferase</keyword>
<dbReference type="GO" id="GO:0072354">
    <property type="term" value="F:histone H3T3 kinase activity"/>
    <property type="evidence" value="ECO:0007669"/>
    <property type="project" value="TreeGrafter"/>
</dbReference>
<dbReference type="SMART" id="SM00220">
    <property type="entry name" value="S_TKc"/>
    <property type="match status" value="1"/>
</dbReference>
<feature type="region of interest" description="Disordered" evidence="14">
    <location>
        <begin position="505"/>
        <end position="526"/>
    </location>
</feature>
<reference evidence="16" key="1">
    <citation type="submission" date="2022-03" db="EMBL/GenBank/DDBJ databases">
        <authorList>
            <person name="Sayadi A."/>
        </authorList>
    </citation>
    <scope>NUCLEOTIDE SEQUENCE</scope>
</reference>
<feature type="region of interest" description="Disordered" evidence="14">
    <location>
        <begin position="753"/>
        <end position="775"/>
    </location>
</feature>
<feature type="compositionally biased region" description="Low complexity" evidence="14">
    <location>
        <begin position="759"/>
        <end position="770"/>
    </location>
</feature>
<feature type="domain" description="Protein kinase" evidence="15">
    <location>
        <begin position="879"/>
        <end position="1190"/>
    </location>
</feature>
<keyword evidence="8 13" id="KW-0547">Nucleotide-binding</keyword>
<dbReference type="SUPFAM" id="SSF56112">
    <property type="entry name" value="Protein kinase-like (PK-like)"/>
    <property type="match status" value="1"/>
</dbReference>
<evidence type="ECO:0000256" key="8">
    <source>
        <dbReference type="ARBA" id="ARBA00022741"/>
    </source>
</evidence>
<dbReference type="GO" id="GO:0005737">
    <property type="term" value="C:cytoplasm"/>
    <property type="evidence" value="ECO:0007669"/>
    <property type="project" value="UniProtKB-SubCell"/>
</dbReference>
<dbReference type="GO" id="GO:0035556">
    <property type="term" value="P:intracellular signal transduction"/>
    <property type="evidence" value="ECO:0007669"/>
    <property type="project" value="TreeGrafter"/>
</dbReference>
<dbReference type="GO" id="GO:0005694">
    <property type="term" value="C:chromosome"/>
    <property type="evidence" value="ECO:0007669"/>
    <property type="project" value="UniProtKB-SubCell"/>
</dbReference>
<gene>
    <name evidence="16" type="ORF">ACAOBT_LOCUS33837</name>
</gene>
<comment type="caution">
    <text evidence="16">The sequence shown here is derived from an EMBL/GenBank/DDBJ whole genome shotgun (WGS) entry which is preliminary data.</text>
</comment>
<proteinExistence type="predicted"/>
<keyword evidence="6" id="KW-0723">Serine/threonine-protein kinase</keyword>
<evidence type="ECO:0000256" key="4">
    <source>
        <dbReference type="ARBA" id="ARBA00022454"/>
    </source>
</evidence>
<dbReference type="SMART" id="SM01331">
    <property type="entry name" value="DUF3635"/>
    <property type="match status" value="1"/>
</dbReference>
<dbReference type="InterPro" id="IPR017441">
    <property type="entry name" value="Protein_kinase_ATP_BS"/>
</dbReference>
<dbReference type="GO" id="GO:0005634">
    <property type="term" value="C:nucleus"/>
    <property type="evidence" value="ECO:0007669"/>
    <property type="project" value="TreeGrafter"/>
</dbReference>
<evidence type="ECO:0000256" key="6">
    <source>
        <dbReference type="ARBA" id="ARBA00022527"/>
    </source>
</evidence>
<evidence type="ECO:0000256" key="5">
    <source>
        <dbReference type="ARBA" id="ARBA00022490"/>
    </source>
</evidence>
<evidence type="ECO:0000256" key="9">
    <source>
        <dbReference type="ARBA" id="ARBA00022777"/>
    </source>
</evidence>
<feature type="compositionally biased region" description="Basic and acidic residues" evidence="14">
    <location>
        <begin position="512"/>
        <end position="521"/>
    </location>
</feature>
<sequence length="1190" mass="134802">MVPKNKLKTYAGPNKSLVNTSVDVFNKLLAKNLSRRIIGVRKNRKQKKTFIKELPERAGRTLLTDDSFHISTEDTFDKLLKTSIKNNVGRRSLLKYGNKSSRSPVWTRSKSKSFSRIENSASQNGLGSLVKTSGVSESASQGGAWQISDASKTKHTSCSVCRTPVRMQPDGSVSQHRNIFQASDRQHDKSSSNFLLQRFQQTTIDPVYDSIAVEVVKPARKSVYSPISYIKVPDVSKIKNVSADTTLPYSFVKSFRDQPVANSTPFQPNRHRTVFQSKEPDTLEGTNILQKSLAEIQSWGEKVPDFTDPAKETEKSRSSLDALPELYGFAHSAPVTSEAQRRRCSLQKFTSSAPERYHNTHSLVVSLEEFNQFQSKNSFYISGQNSNGVVHSMSGSEHTVQNDFVTKRRRIVKNVSTDDNLLTRECLVVVERCDEAYKNQLSRRSHSSDNTSVNSVCSNVSDKEFEDFYAKNHQSVKEQYATDRRQLVVKLTNIDISKSLKITNTANSDLPENSHNKDSRKLSKSYKSNKVELSNDLGINVTRHDCPVKDLVVNLTLDKFDTNTAQTEPKIEEKNLVIELTLNDFMNVDKYENSSKLVDVSCQVNAVCSQIIDLTDSIQNVTKTDHRYSETFTETKITNINNCDGNAIPEETNDDQDQSNSDNRLTNLDNTLLDTHGKRTEEMKNEVDNLNELSVNGSVDVIDSSLIEARRVEENIFKVPEPIKKKSVLLRAGKHWRRSLSVYKNVSIISEDVQDDDGASGTSSEAGTTTNDTLSGRNKRVSVRIVPSNLSVITRKSRKTSVLKYYAAVSGYVPTEAEQREQQRGREENLENSFNSLSIREPTLLQLHRQPVTAREIVLSRCQQAEPWKFLDCYPDSVLQHCQKIGEGVYGEVYLLRNPKGGTSVLKIIPIEGSLMVNGERQKKYEEILSEIIISMELSNLRKNPVNSTSGFTELQEVKCVQGCYPERLIDLWHLYDETKGSENDCPDCFLDDQLYIILQLADAGKDLESFVFANAQQALAMFKQVAFALAVAEEELHFEHRDLHWGNILLKQVDKSTKIRFTLNGNTYIVPTKGIQATIIDFTLSRVEHDGVVIFNDLSLDPDLFTAEGDYQFDIYRLMQKENGNNWQSFVPHTNLLWLHYILDKSITLLRYKNPTRKLHKEYIIKLKELEDVVLSCRSVKDFVLHCLT</sequence>
<dbReference type="PANTHER" id="PTHR24419:SF18">
    <property type="entry name" value="SERINE_THREONINE-PROTEIN KINASE HASPIN"/>
    <property type="match status" value="1"/>
</dbReference>
<evidence type="ECO:0000256" key="7">
    <source>
        <dbReference type="ARBA" id="ARBA00022679"/>
    </source>
</evidence>
<comment type="subcellular location">
    <subcellularLocation>
        <location evidence="1">Chromosome</location>
    </subcellularLocation>
    <subcellularLocation>
        <location evidence="2">Cytoplasm</location>
    </subcellularLocation>
</comment>
<evidence type="ECO:0000256" key="3">
    <source>
        <dbReference type="ARBA" id="ARBA00012513"/>
    </source>
</evidence>
<keyword evidence="10 13" id="KW-0067">ATP-binding</keyword>
<organism evidence="16 17">
    <name type="scientific">Acanthoscelides obtectus</name>
    <name type="common">Bean weevil</name>
    <name type="synonym">Bruchus obtectus</name>
    <dbReference type="NCBI Taxonomy" id="200917"/>
    <lineage>
        <taxon>Eukaryota</taxon>
        <taxon>Metazoa</taxon>
        <taxon>Ecdysozoa</taxon>
        <taxon>Arthropoda</taxon>
        <taxon>Hexapoda</taxon>
        <taxon>Insecta</taxon>
        <taxon>Pterygota</taxon>
        <taxon>Neoptera</taxon>
        <taxon>Endopterygota</taxon>
        <taxon>Coleoptera</taxon>
        <taxon>Polyphaga</taxon>
        <taxon>Cucujiformia</taxon>
        <taxon>Chrysomeloidea</taxon>
        <taxon>Chrysomelidae</taxon>
        <taxon>Bruchinae</taxon>
        <taxon>Bruchini</taxon>
        <taxon>Acanthoscelides</taxon>
    </lineage>
</organism>
<dbReference type="GO" id="GO:0000278">
    <property type="term" value="P:mitotic cell cycle"/>
    <property type="evidence" value="ECO:0007669"/>
    <property type="project" value="TreeGrafter"/>
</dbReference>
<dbReference type="InterPro" id="IPR000719">
    <property type="entry name" value="Prot_kinase_dom"/>
</dbReference>
<keyword evidence="4" id="KW-0158">Chromosome</keyword>
<dbReference type="InterPro" id="IPR011009">
    <property type="entry name" value="Kinase-like_dom_sf"/>
</dbReference>
<feature type="binding site" evidence="13">
    <location>
        <position position="907"/>
    </location>
    <ligand>
        <name>ATP</name>
        <dbReference type="ChEBI" id="CHEBI:30616"/>
    </ligand>
</feature>
<keyword evidence="17" id="KW-1185">Reference proteome</keyword>
<keyword evidence="9" id="KW-0418">Kinase</keyword>
<comment type="catalytic activity">
    <reaction evidence="12">
        <text>L-seryl-[protein] + ATP = O-phospho-L-seryl-[protein] + ADP + H(+)</text>
        <dbReference type="Rhea" id="RHEA:17989"/>
        <dbReference type="Rhea" id="RHEA-COMP:9863"/>
        <dbReference type="Rhea" id="RHEA-COMP:11604"/>
        <dbReference type="ChEBI" id="CHEBI:15378"/>
        <dbReference type="ChEBI" id="CHEBI:29999"/>
        <dbReference type="ChEBI" id="CHEBI:30616"/>
        <dbReference type="ChEBI" id="CHEBI:83421"/>
        <dbReference type="ChEBI" id="CHEBI:456216"/>
        <dbReference type="EC" id="2.7.11.1"/>
    </reaction>
</comment>
<keyword evidence="5" id="KW-0963">Cytoplasm</keyword>
<name>A0A9P0MKS0_ACAOB</name>
<evidence type="ECO:0000256" key="11">
    <source>
        <dbReference type="ARBA" id="ARBA00047899"/>
    </source>
</evidence>
<dbReference type="FunFam" id="1.10.510.10:FF:000401">
    <property type="entry name" value="serine/threonine-protein kinase haspin"/>
    <property type="match status" value="1"/>
</dbReference>
<dbReference type="Pfam" id="PF12330">
    <property type="entry name" value="Haspin_kinase"/>
    <property type="match status" value="1"/>
</dbReference>
<dbReference type="AlphaFoldDB" id="A0A9P0MKS0"/>
<comment type="catalytic activity">
    <reaction evidence="11">
        <text>L-threonyl-[protein] + ATP = O-phospho-L-threonyl-[protein] + ADP + H(+)</text>
        <dbReference type="Rhea" id="RHEA:46608"/>
        <dbReference type="Rhea" id="RHEA-COMP:11060"/>
        <dbReference type="Rhea" id="RHEA-COMP:11605"/>
        <dbReference type="ChEBI" id="CHEBI:15378"/>
        <dbReference type="ChEBI" id="CHEBI:30013"/>
        <dbReference type="ChEBI" id="CHEBI:30616"/>
        <dbReference type="ChEBI" id="CHEBI:61977"/>
        <dbReference type="ChEBI" id="CHEBI:456216"/>
        <dbReference type="EC" id="2.7.11.1"/>
    </reaction>
</comment>
<dbReference type="PROSITE" id="PS00107">
    <property type="entry name" value="PROTEIN_KINASE_ATP"/>
    <property type="match status" value="1"/>
</dbReference>
<evidence type="ECO:0000256" key="2">
    <source>
        <dbReference type="ARBA" id="ARBA00004496"/>
    </source>
</evidence>
<feature type="region of interest" description="Disordered" evidence="14">
    <location>
        <begin position="643"/>
        <end position="670"/>
    </location>
</feature>
<dbReference type="EC" id="2.7.11.1" evidence="3"/>
<dbReference type="PROSITE" id="PS50011">
    <property type="entry name" value="PROTEIN_KINASE_DOM"/>
    <property type="match status" value="1"/>
</dbReference>
<dbReference type="InterPro" id="IPR024604">
    <property type="entry name" value="GSG2_C"/>
</dbReference>
<evidence type="ECO:0000256" key="10">
    <source>
        <dbReference type="ARBA" id="ARBA00022840"/>
    </source>
</evidence>
<dbReference type="PANTHER" id="PTHR24419">
    <property type="entry name" value="INTERLEUKIN-1 RECEPTOR-ASSOCIATED KINASE"/>
    <property type="match status" value="1"/>
</dbReference>
<dbReference type="EMBL" id="CAKOFQ010008412">
    <property type="protein sequence ID" value="CAH2014026.1"/>
    <property type="molecule type" value="Genomic_DNA"/>
</dbReference>